<proteinExistence type="predicted"/>
<dbReference type="EMBL" id="JAVIJP010000026">
    <property type="protein sequence ID" value="KAL3636776.1"/>
    <property type="molecule type" value="Genomic_DNA"/>
</dbReference>
<accession>A0ABD3D705</accession>
<gene>
    <name evidence="1" type="ORF">CASFOL_019075</name>
</gene>
<dbReference type="Proteomes" id="UP001632038">
    <property type="component" value="Unassembled WGS sequence"/>
</dbReference>
<reference evidence="2" key="1">
    <citation type="journal article" date="2024" name="IScience">
        <title>Strigolactones Initiate the Formation of Haustorium-like Structures in Castilleja.</title>
        <authorList>
            <person name="Buerger M."/>
            <person name="Peterson D."/>
            <person name="Chory J."/>
        </authorList>
    </citation>
    <scope>NUCLEOTIDE SEQUENCE [LARGE SCALE GENOMIC DNA]</scope>
</reference>
<evidence type="ECO:0000313" key="1">
    <source>
        <dbReference type="EMBL" id="KAL3636776.1"/>
    </source>
</evidence>
<organism evidence="1 2">
    <name type="scientific">Castilleja foliolosa</name>
    <dbReference type="NCBI Taxonomy" id="1961234"/>
    <lineage>
        <taxon>Eukaryota</taxon>
        <taxon>Viridiplantae</taxon>
        <taxon>Streptophyta</taxon>
        <taxon>Embryophyta</taxon>
        <taxon>Tracheophyta</taxon>
        <taxon>Spermatophyta</taxon>
        <taxon>Magnoliopsida</taxon>
        <taxon>eudicotyledons</taxon>
        <taxon>Gunneridae</taxon>
        <taxon>Pentapetalae</taxon>
        <taxon>asterids</taxon>
        <taxon>lamiids</taxon>
        <taxon>Lamiales</taxon>
        <taxon>Orobanchaceae</taxon>
        <taxon>Pedicularideae</taxon>
        <taxon>Castillejinae</taxon>
        <taxon>Castilleja</taxon>
    </lineage>
</organism>
<keyword evidence="2" id="KW-1185">Reference proteome</keyword>
<protein>
    <submittedName>
        <fullName evidence="1">Uncharacterized protein</fullName>
    </submittedName>
</protein>
<sequence length="70" mass="8158">MIYRGNRTRRMLADSAVVAEELWSPTYDRARTMIFRNDAGELSLVDVRKIENQEQKQVLDKLVNAMSEDI</sequence>
<comment type="caution">
    <text evidence="1">The sequence shown here is derived from an EMBL/GenBank/DDBJ whole genome shotgun (WGS) entry which is preliminary data.</text>
</comment>
<dbReference type="AlphaFoldDB" id="A0ABD3D705"/>
<evidence type="ECO:0000313" key="2">
    <source>
        <dbReference type="Proteomes" id="UP001632038"/>
    </source>
</evidence>
<name>A0ABD3D705_9LAMI</name>